<evidence type="ECO:0000256" key="4">
    <source>
        <dbReference type="ARBA" id="ARBA00023002"/>
    </source>
</evidence>
<protein>
    <submittedName>
        <fullName evidence="7">Putative dioxygenase</fullName>
    </submittedName>
</protein>
<evidence type="ECO:0000259" key="6">
    <source>
        <dbReference type="Pfam" id="PF02668"/>
    </source>
</evidence>
<reference evidence="7 8" key="1">
    <citation type="submission" date="2015-09" db="EMBL/GenBank/DDBJ databases">
        <title>Complete genome sequence of a benzo[a]pyrene-degrading bacterium Altererythrobacter epoxidivorans CGMCC 1.7731T.</title>
        <authorList>
            <person name="Li Z."/>
            <person name="Cheng H."/>
            <person name="Huo Y."/>
            <person name="Xu X."/>
        </authorList>
    </citation>
    <scope>NUCLEOTIDE SEQUENCE [LARGE SCALE GENOMIC DNA]</scope>
    <source>
        <strain evidence="7 8">CGMCC 1.7731</strain>
    </source>
</reference>
<accession>A0A0M3TAB6</accession>
<proteinExistence type="inferred from homology"/>
<dbReference type="GO" id="GO:0006790">
    <property type="term" value="P:sulfur compound metabolic process"/>
    <property type="evidence" value="ECO:0007669"/>
    <property type="project" value="TreeGrafter"/>
</dbReference>
<dbReference type="PANTHER" id="PTHR30468:SF1">
    <property type="entry name" value="ALPHA-KETOGLUTARATE-DEPENDENT SULFONATE DIOXYGENASE"/>
    <property type="match status" value="1"/>
</dbReference>
<dbReference type="SUPFAM" id="SSF51197">
    <property type="entry name" value="Clavaminate synthase-like"/>
    <property type="match status" value="1"/>
</dbReference>
<dbReference type="GO" id="GO:0000908">
    <property type="term" value="F:taurine dioxygenase activity"/>
    <property type="evidence" value="ECO:0007669"/>
    <property type="project" value="TreeGrafter"/>
</dbReference>
<name>A0A0M3TAB6_9SPHN</name>
<sequence length="280" mass="31149">MALQVETPDATCGARVTGIDLAAPLAPGAVQEIRAAWLRHRVVAFPAQRMDDDALERFTIAMGGFGEDPFFAAIPGRDHIAAILREANETTPLFAESWHSDWSFLGEPPAGTCLLAIDIPPTGGDTLFADQIAAFAALPDDRKDHLRSLTAIHSAKHAYAPEGAYGERDKGRSMAIRPDESARETRTHPLVTQHPETAEEAIFSTLGYIVGIERMEDEEAYAFLSELAKWQTQEQFVYRHRWEPDMLVMWDNRSVLHKATGGYEGHRRELHRTTIAAYRG</sequence>
<keyword evidence="8" id="KW-1185">Reference proteome</keyword>
<dbReference type="STRING" id="361183.AMC99_01201"/>
<dbReference type="Pfam" id="PF02668">
    <property type="entry name" value="TauD"/>
    <property type="match status" value="1"/>
</dbReference>
<dbReference type="OrthoDB" id="7209371at2"/>
<dbReference type="GO" id="GO:0046872">
    <property type="term" value="F:metal ion binding"/>
    <property type="evidence" value="ECO:0007669"/>
    <property type="project" value="UniProtKB-KW"/>
</dbReference>
<evidence type="ECO:0000313" key="7">
    <source>
        <dbReference type="EMBL" id="ALE16496.1"/>
    </source>
</evidence>
<dbReference type="InterPro" id="IPR051323">
    <property type="entry name" value="AtsK-like"/>
</dbReference>
<evidence type="ECO:0000256" key="3">
    <source>
        <dbReference type="ARBA" id="ARBA00022964"/>
    </source>
</evidence>
<keyword evidence="3 7" id="KW-0223">Dioxygenase</keyword>
<dbReference type="InterPro" id="IPR042098">
    <property type="entry name" value="TauD-like_sf"/>
</dbReference>
<organism evidence="7 8">
    <name type="scientific">Altererythrobacter epoxidivorans</name>
    <dbReference type="NCBI Taxonomy" id="361183"/>
    <lineage>
        <taxon>Bacteria</taxon>
        <taxon>Pseudomonadati</taxon>
        <taxon>Pseudomonadota</taxon>
        <taxon>Alphaproteobacteria</taxon>
        <taxon>Sphingomonadales</taxon>
        <taxon>Erythrobacteraceae</taxon>
        <taxon>Altererythrobacter</taxon>
    </lineage>
</organism>
<dbReference type="EMBL" id="CP012669">
    <property type="protein sequence ID" value="ALE16496.1"/>
    <property type="molecule type" value="Genomic_DNA"/>
</dbReference>
<keyword evidence="5" id="KW-0408">Iron</keyword>
<evidence type="ECO:0000256" key="2">
    <source>
        <dbReference type="ARBA" id="ARBA00022723"/>
    </source>
</evidence>
<dbReference type="RefSeq" id="WP_061924034.1">
    <property type="nucleotide sequence ID" value="NZ_CP012669.1"/>
</dbReference>
<feature type="domain" description="TauD/TfdA-like" evidence="6">
    <location>
        <begin position="11"/>
        <end position="274"/>
    </location>
</feature>
<dbReference type="PANTHER" id="PTHR30468">
    <property type="entry name" value="ALPHA-KETOGLUTARATE-DEPENDENT SULFONATE DIOXYGENASE"/>
    <property type="match status" value="1"/>
</dbReference>
<dbReference type="Proteomes" id="UP000057938">
    <property type="component" value="Chromosome"/>
</dbReference>
<evidence type="ECO:0000313" key="8">
    <source>
        <dbReference type="Proteomes" id="UP000057938"/>
    </source>
</evidence>
<dbReference type="InterPro" id="IPR003819">
    <property type="entry name" value="TauD/TfdA-like"/>
</dbReference>
<keyword evidence="2" id="KW-0479">Metal-binding</keyword>
<evidence type="ECO:0000256" key="1">
    <source>
        <dbReference type="ARBA" id="ARBA00005896"/>
    </source>
</evidence>
<keyword evidence="4" id="KW-0560">Oxidoreductase</keyword>
<dbReference type="KEGG" id="aep:AMC99_01201"/>
<dbReference type="GO" id="GO:0005737">
    <property type="term" value="C:cytoplasm"/>
    <property type="evidence" value="ECO:0007669"/>
    <property type="project" value="TreeGrafter"/>
</dbReference>
<dbReference type="PATRIC" id="fig|361183.4.peg.1173"/>
<comment type="similarity">
    <text evidence="1">Belongs to the TfdA dioxygenase family.</text>
</comment>
<gene>
    <name evidence="7" type="ORF">AMC99_01201</name>
</gene>
<dbReference type="Gene3D" id="3.60.130.10">
    <property type="entry name" value="Clavaminate synthase-like"/>
    <property type="match status" value="1"/>
</dbReference>
<dbReference type="AlphaFoldDB" id="A0A0M3TAB6"/>
<evidence type="ECO:0000256" key="5">
    <source>
        <dbReference type="ARBA" id="ARBA00023004"/>
    </source>
</evidence>